<evidence type="ECO:0000313" key="2">
    <source>
        <dbReference type="EMBL" id="VDI22248.1"/>
    </source>
</evidence>
<proteinExistence type="predicted"/>
<reference evidence="2" key="1">
    <citation type="submission" date="2018-11" db="EMBL/GenBank/DDBJ databases">
        <authorList>
            <person name="Alioto T."/>
            <person name="Alioto T."/>
        </authorList>
    </citation>
    <scope>NUCLEOTIDE SEQUENCE</scope>
</reference>
<dbReference type="AlphaFoldDB" id="A0A8B6DN34"/>
<dbReference type="GO" id="GO:0003677">
    <property type="term" value="F:DNA binding"/>
    <property type="evidence" value="ECO:0007669"/>
    <property type="project" value="UniProtKB-KW"/>
</dbReference>
<comment type="caution">
    <text evidence="2">The sequence shown here is derived from an EMBL/GenBank/DDBJ whole genome shotgun (WGS) entry which is preliminary data.</text>
</comment>
<protein>
    <submittedName>
        <fullName evidence="2">Uncharacterized protein</fullName>
    </submittedName>
</protein>
<keyword evidence="3" id="KW-1185">Reference proteome</keyword>
<keyword evidence="1" id="KW-0238">DNA-binding</keyword>
<dbReference type="SUPFAM" id="SSF47823">
    <property type="entry name" value="lambda integrase-like, N-terminal domain"/>
    <property type="match status" value="1"/>
</dbReference>
<organism evidence="2 3">
    <name type="scientific">Mytilus galloprovincialis</name>
    <name type="common">Mediterranean mussel</name>
    <dbReference type="NCBI Taxonomy" id="29158"/>
    <lineage>
        <taxon>Eukaryota</taxon>
        <taxon>Metazoa</taxon>
        <taxon>Spiralia</taxon>
        <taxon>Lophotrochozoa</taxon>
        <taxon>Mollusca</taxon>
        <taxon>Bivalvia</taxon>
        <taxon>Autobranchia</taxon>
        <taxon>Pteriomorphia</taxon>
        <taxon>Mytilida</taxon>
        <taxon>Mytiloidea</taxon>
        <taxon>Mytilidae</taxon>
        <taxon>Mytilinae</taxon>
        <taxon>Mytilus</taxon>
    </lineage>
</organism>
<name>A0A8B6DN34_MYTGA</name>
<evidence type="ECO:0000256" key="1">
    <source>
        <dbReference type="ARBA" id="ARBA00023125"/>
    </source>
</evidence>
<dbReference type="Gene3D" id="1.10.150.130">
    <property type="match status" value="1"/>
</dbReference>
<accession>A0A8B6DN34</accession>
<dbReference type="EMBL" id="UYJE01003763">
    <property type="protein sequence ID" value="VDI22248.1"/>
    <property type="molecule type" value="Genomic_DNA"/>
</dbReference>
<gene>
    <name evidence="2" type="ORF">MGAL_10B090124</name>
</gene>
<dbReference type="InterPro" id="IPR010998">
    <property type="entry name" value="Integrase_recombinase_N"/>
</dbReference>
<sequence length="112" mass="12951">MCRLLLVLGSSSDNTTKSYFYAFRRWEQYITELGFAALPAQPNHIALYFNHMLDQGSTLHPIDNAKYGTKWAHDINGLTDPTENSFVYPYRKLQNVLLSKLLLKKNRLLLIC</sequence>
<dbReference type="Proteomes" id="UP000596742">
    <property type="component" value="Unassembled WGS sequence"/>
</dbReference>
<dbReference type="OrthoDB" id="6153507at2759"/>
<evidence type="ECO:0000313" key="3">
    <source>
        <dbReference type="Proteomes" id="UP000596742"/>
    </source>
</evidence>